<dbReference type="EMBL" id="JACGCM010000483">
    <property type="protein sequence ID" value="KAF6171449.1"/>
    <property type="molecule type" value="Genomic_DNA"/>
</dbReference>
<gene>
    <name evidence="1" type="ORF">GIB67_008196</name>
</gene>
<proteinExistence type="predicted"/>
<dbReference type="Proteomes" id="UP000541444">
    <property type="component" value="Unassembled WGS sequence"/>
</dbReference>
<comment type="caution">
    <text evidence="1">The sequence shown here is derived from an EMBL/GenBank/DDBJ whole genome shotgun (WGS) entry which is preliminary data.</text>
</comment>
<evidence type="ECO:0000313" key="1">
    <source>
        <dbReference type="EMBL" id="KAF6171449.1"/>
    </source>
</evidence>
<sequence length="132" mass="14364">MPRGRWAQPDNSPPLADVPNQTFLCEKPLGSSDTGILNLVGERTKAWAISLGAQGLAGFPIQIVTPAITTNGSYQYEPNRSKKNPVSGGWEEARAANNWGIDKWLSFWASVDGNGNYSLHVLEKHVADEGEE</sequence>
<protein>
    <submittedName>
        <fullName evidence="1">Uncharacterized protein</fullName>
    </submittedName>
</protein>
<name>A0A7J7NWB9_9MAGN</name>
<reference evidence="1 2" key="1">
    <citation type="journal article" date="2020" name="IScience">
        <title>Genome Sequencing of the Endangered Kingdonia uniflora (Circaeasteraceae, Ranunculales) Reveals Potential Mechanisms of Evolutionary Specialization.</title>
        <authorList>
            <person name="Sun Y."/>
            <person name="Deng T."/>
            <person name="Zhang A."/>
            <person name="Moore M.J."/>
            <person name="Landis J.B."/>
            <person name="Lin N."/>
            <person name="Zhang H."/>
            <person name="Zhang X."/>
            <person name="Huang J."/>
            <person name="Zhang X."/>
            <person name="Sun H."/>
            <person name="Wang H."/>
        </authorList>
    </citation>
    <scope>NUCLEOTIDE SEQUENCE [LARGE SCALE GENOMIC DNA]</scope>
    <source>
        <strain evidence="1">TB1705</strain>
        <tissue evidence="1">Leaf</tissue>
    </source>
</reference>
<dbReference type="AlphaFoldDB" id="A0A7J7NWB9"/>
<evidence type="ECO:0000313" key="2">
    <source>
        <dbReference type="Proteomes" id="UP000541444"/>
    </source>
</evidence>
<keyword evidence="2" id="KW-1185">Reference proteome</keyword>
<organism evidence="1 2">
    <name type="scientific">Kingdonia uniflora</name>
    <dbReference type="NCBI Taxonomy" id="39325"/>
    <lineage>
        <taxon>Eukaryota</taxon>
        <taxon>Viridiplantae</taxon>
        <taxon>Streptophyta</taxon>
        <taxon>Embryophyta</taxon>
        <taxon>Tracheophyta</taxon>
        <taxon>Spermatophyta</taxon>
        <taxon>Magnoliopsida</taxon>
        <taxon>Ranunculales</taxon>
        <taxon>Circaeasteraceae</taxon>
        <taxon>Kingdonia</taxon>
    </lineage>
</organism>
<accession>A0A7J7NWB9</accession>